<dbReference type="OrthoDB" id="9771229at2"/>
<dbReference type="Pfam" id="PF08340">
    <property type="entry name" value="YicC-like_C"/>
    <property type="match status" value="1"/>
</dbReference>
<gene>
    <name evidence="8" type="ORF">Kalk_10285</name>
</gene>
<dbReference type="InterPro" id="IPR005229">
    <property type="entry name" value="YicC/YloC-like"/>
</dbReference>
<sequence>MIRSMTAFSRKEHTASWGTLSWELRSVNHRYLELHPRLPDTLRDLENPVREALRNALSRGKVECTLKIKAENLAPTSLQINETFVKQLLDAAHHLGNLTGDSGTLSMATLLNWPGVVTTPETDQSEIQLAAQTLLQEALTDFIANREREGQVLHNIISDRLDKIEEQVAIVRTNLPEILQAQKAKLKARLEELTANVDMDRLEQEIVYLAQKADVDEELDRLVTHVKEVRRTLNKGGAAGRRLDFLMQELNREANTLGSKSINTLTTQASVELKVLIEQMREQIQNIE</sequence>
<protein>
    <submittedName>
        <fullName evidence="8">YicC family protein</fullName>
    </submittedName>
</protein>
<keyword evidence="3" id="KW-0255">Endonuclease</keyword>
<proteinExistence type="inferred from homology"/>
<dbReference type="EMBL" id="CP022684">
    <property type="protein sequence ID" value="AUM12782.1"/>
    <property type="molecule type" value="Genomic_DNA"/>
</dbReference>
<evidence type="ECO:0000256" key="2">
    <source>
        <dbReference type="ARBA" id="ARBA00022722"/>
    </source>
</evidence>
<comment type="cofactor">
    <cofactor evidence="1">
        <name>a divalent metal cation</name>
        <dbReference type="ChEBI" id="CHEBI:60240"/>
    </cofactor>
</comment>
<evidence type="ECO:0000313" key="8">
    <source>
        <dbReference type="EMBL" id="AUM12782.1"/>
    </source>
</evidence>
<reference evidence="9" key="1">
    <citation type="submission" date="2017-08" db="EMBL/GenBank/DDBJ databases">
        <title>Direct submision.</title>
        <authorList>
            <person name="Kim S.-J."/>
            <person name="Rhee S.-K."/>
        </authorList>
    </citation>
    <scope>NUCLEOTIDE SEQUENCE [LARGE SCALE GENOMIC DNA]</scope>
    <source>
        <strain evidence="9">GI5</strain>
    </source>
</reference>
<dbReference type="NCBIfam" id="TIGR00255">
    <property type="entry name" value="YicC/YloC family endoribonuclease"/>
    <property type="match status" value="1"/>
</dbReference>
<dbReference type="InterPro" id="IPR013551">
    <property type="entry name" value="YicC-like_C"/>
</dbReference>
<dbReference type="Proteomes" id="UP000235116">
    <property type="component" value="Chromosome"/>
</dbReference>
<accession>A0A2K9LKG9</accession>
<keyword evidence="9" id="KW-1185">Reference proteome</keyword>
<keyword evidence="2" id="KW-0540">Nuclease</keyword>
<evidence type="ECO:0000256" key="1">
    <source>
        <dbReference type="ARBA" id="ARBA00001968"/>
    </source>
</evidence>
<comment type="similarity">
    <text evidence="5">Belongs to the YicC/YloC family.</text>
</comment>
<evidence type="ECO:0000259" key="7">
    <source>
        <dbReference type="Pfam" id="PF08340"/>
    </source>
</evidence>
<evidence type="ECO:0000256" key="4">
    <source>
        <dbReference type="ARBA" id="ARBA00022801"/>
    </source>
</evidence>
<dbReference type="KEGG" id="kak:Kalk_10285"/>
<dbReference type="Pfam" id="PF03755">
    <property type="entry name" value="YicC-like_N"/>
    <property type="match status" value="1"/>
</dbReference>
<dbReference type="InterPro" id="IPR013527">
    <property type="entry name" value="YicC-like_N"/>
</dbReference>
<evidence type="ECO:0000256" key="3">
    <source>
        <dbReference type="ARBA" id="ARBA00022759"/>
    </source>
</evidence>
<evidence type="ECO:0000259" key="6">
    <source>
        <dbReference type="Pfam" id="PF03755"/>
    </source>
</evidence>
<evidence type="ECO:0000256" key="5">
    <source>
        <dbReference type="ARBA" id="ARBA00035648"/>
    </source>
</evidence>
<feature type="domain" description="Endoribonuclease YicC-like N-terminal" evidence="6">
    <location>
        <begin position="2"/>
        <end position="154"/>
    </location>
</feature>
<dbReference type="AlphaFoldDB" id="A0A2K9LKG9"/>
<dbReference type="PANTHER" id="PTHR30636">
    <property type="entry name" value="UPF0701 PROTEIN YICC"/>
    <property type="match status" value="1"/>
</dbReference>
<dbReference type="PANTHER" id="PTHR30636:SF3">
    <property type="entry name" value="UPF0701 PROTEIN YICC"/>
    <property type="match status" value="1"/>
</dbReference>
<dbReference type="RefSeq" id="WP_101894165.1">
    <property type="nucleotide sequence ID" value="NZ_CP022684.1"/>
</dbReference>
<dbReference type="GO" id="GO:0004521">
    <property type="term" value="F:RNA endonuclease activity"/>
    <property type="evidence" value="ECO:0007669"/>
    <property type="project" value="InterPro"/>
</dbReference>
<keyword evidence="4" id="KW-0378">Hydrolase</keyword>
<feature type="domain" description="Endoribonuclease YicC-like C-terminal" evidence="7">
    <location>
        <begin position="172"/>
        <end position="288"/>
    </location>
</feature>
<name>A0A2K9LKG9_9GAMM</name>
<dbReference type="GO" id="GO:0016787">
    <property type="term" value="F:hydrolase activity"/>
    <property type="evidence" value="ECO:0007669"/>
    <property type="project" value="UniProtKB-KW"/>
</dbReference>
<organism evidence="8 9">
    <name type="scientific">Ketobacter alkanivorans</name>
    <dbReference type="NCBI Taxonomy" id="1917421"/>
    <lineage>
        <taxon>Bacteria</taxon>
        <taxon>Pseudomonadati</taxon>
        <taxon>Pseudomonadota</taxon>
        <taxon>Gammaproteobacteria</taxon>
        <taxon>Pseudomonadales</taxon>
        <taxon>Ketobacteraceae</taxon>
        <taxon>Ketobacter</taxon>
    </lineage>
</organism>
<evidence type="ECO:0000313" key="9">
    <source>
        <dbReference type="Proteomes" id="UP000235116"/>
    </source>
</evidence>